<evidence type="ECO:0000256" key="1">
    <source>
        <dbReference type="SAM" id="SignalP"/>
    </source>
</evidence>
<organism evidence="3 4">
    <name type="scientific">Candidatus Thiodiazotropha endoloripes</name>
    <dbReference type="NCBI Taxonomy" id="1818881"/>
    <lineage>
        <taxon>Bacteria</taxon>
        <taxon>Pseudomonadati</taxon>
        <taxon>Pseudomonadota</taxon>
        <taxon>Gammaproteobacteria</taxon>
        <taxon>Chromatiales</taxon>
        <taxon>Sedimenticolaceae</taxon>
        <taxon>Candidatus Thiodiazotropha</taxon>
    </lineage>
</organism>
<sequence>MTKIFGFMFCLVASAAIADPPDDYSFLPFDKAMAQANAETKIMFVYFGRYGCGYCDKTNKEAFSDPDVKEQYSKHYVLAYVDAESGNRLRLPSGERITERELGTRYNAFVTPIFTFMSPGGKVITRMVGVQRIEDLVDAHNKVQQAIKKADSS</sequence>
<protein>
    <submittedName>
        <fullName evidence="3">Thioredoxin</fullName>
    </submittedName>
</protein>
<dbReference type="InterPro" id="IPR036249">
    <property type="entry name" value="Thioredoxin-like_sf"/>
</dbReference>
<keyword evidence="1" id="KW-0732">Signal</keyword>
<gene>
    <name evidence="3" type="ORF">A3196_10530</name>
</gene>
<dbReference type="InterPro" id="IPR012336">
    <property type="entry name" value="Thioredoxin-like_fold"/>
</dbReference>
<dbReference type="RefSeq" id="WP_069024455.1">
    <property type="nucleotide sequence ID" value="NZ_LVJZ01000003.1"/>
</dbReference>
<feature type="chain" id="PRO_5009119118" evidence="1">
    <location>
        <begin position="19"/>
        <end position="153"/>
    </location>
</feature>
<dbReference type="Proteomes" id="UP000094849">
    <property type="component" value="Unassembled WGS sequence"/>
</dbReference>
<dbReference type="SUPFAM" id="SSF52833">
    <property type="entry name" value="Thioredoxin-like"/>
    <property type="match status" value="1"/>
</dbReference>
<dbReference type="STRING" id="1818881.A3196_10530"/>
<evidence type="ECO:0000313" key="3">
    <source>
        <dbReference type="EMBL" id="ODB97159.1"/>
    </source>
</evidence>
<dbReference type="EMBL" id="LVJZ01000003">
    <property type="protein sequence ID" value="ODB97159.1"/>
    <property type="molecule type" value="Genomic_DNA"/>
</dbReference>
<accession>A0A1E2UR07</accession>
<dbReference type="Pfam" id="PF13098">
    <property type="entry name" value="Thioredoxin_2"/>
    <property type="match status" value="1"/>
</dbReference>
<name>A0A1E2UR07_9GAMM</name>
<dbReference type="AlphaFoldDB" id="A0A1E2UR07"/>
<comment type="caution">
    <text evidence="3">The sequence shown here is derived from an EMBL/GenBank/DDBJ whole genome shotgun (WGS) entry which is preliminary data.</text>
</comment>
<keyword evidence="4" id="KW-1185">Reference proteome</keyword>
<reference evidence="3 4" key="1">
    <citation type="submission" date="2016-03" db="EMBL/GenBank/DDBJ databases">
        <title>Chemosynthetic sulphur-oxidizing symbionts of marine invertebrate animals are capable of nitrogen fixation.</title>
        <authorList>
            <person name="Petersen J.M."/>
            <person name="Kemper A."/>
            <person name="Gruber-Vodicka H."/>
            <person name="Cardini U."/>
            <person name="Geest Mvander."/>
            <person name="Kleiner M."/>
            <person name="Bulgheresi S."/>
            <person name="Fussmann M."/>
            <person name="Herbold C."/>
            <person name="Seah B.K.B."/>
            <person name="Antony C.Paul."/>
            <person name="Liu D."/>
            <person name="Belitz A."/>
            <person name="Weber M."/>
        </authorList>
    </citation>
    <scope>NUCLEOTIDE SEQUENCE [LARGE SCALE GENOMIC DNA]</scope>
    <source>
        <strain evidence="3">G_D</strain>
    </source>
</reference>
<feature type="domain" description="Thioredoxin-like fold" evidence="2">
    <location>
        <begin position="37"/>
        <end position="136"/>
    </location>
</feature>
<evidence type="ECO:0000259" key="2">
    <source>
        <dbReference type="Pfam" id="PF13098"/>
    </source>
</evidence>
<evidence type="ECO:0000313" key="4">
    <source>
        <dbReference type="Proteomes" id="UP000094849"/>
    </source>
</evidence>
<dbReference type="Gene3D" id="3.40.30.10">
    <property type="entry name" value="Glutaredoxin"/>
    <property type="match status" value="1"/>
</dbReference>
<proteinExistence type="predicted"/>
<feature type="signal peptide" evidence="1">
    <location>
        <begin position="1"/>
        <end position="18"/>
    </location>
</feature>